<evidence type="ECO:0000256" key="1">
    <source>
        <dbReference type="SAM" id="MobiDB-lite"/>
    </source>
</evidence>
<evidence type="ECO:0000313" key="3">
    <source>
        <dbReference type="EMBL" id="KAJ5161543.1"/>
    </source>
</evidence>
<accession>A0A9W9HYY4</accession>
<evidence type="ECO:0000256" key="2">
    <source>
        <dbReference type="SAM" id="SignalP"/>
    </source>
</evidence>
<feature type="compositionally biased region" description="Polar residues" evidence="1">
    <location>
        <begin position="41"/>
        <end position="51"/>
    </location>
</feature>
<proteinExistence type="predicted"/>
<reference evidence="3" key="2">
    <citation type="journal article" date="2023" name="IMA Fungus">
        <title>Comparative genomic study of the Penicillium genus elucidates a diverse pangenome and 15 lateral gene transfer events.</title>
        <authorList>
            <person name="Petersen C."/>
            <person name="Sorensen T."/>
            <person name="Nielsen M.R."/>
            <person name="Sondergaard T.E."/>
            <person name="Sorensen J.L."/>
            <person name="Fitzpatrick D.A."/>
            <person name="Frisvad J.C."/>
            <person name="Nielsen K.L."/>
        </authorList>
    </citation>
    <scope>NUCLEOTIDE SEQUENCE</scope>
    <source>
        <strain evidence="3">IBT 21917</strain>
    </source>
</reference>
<feature type="signal peptide" evidence="2">
    <location>
        <begin position="1"/>
        <end position="20"/>
    </location>
</feature>
<comment type="caution">
    <text evidence="3">The sequence shown here is derived from an EMBL/GenBank/DDBJ whole genome shotgun (WGS) entry which is preliminary data.</text>
</comment>
<feature type="chain" id="PRO_5040724818" evidence="2">
    <location>
        <begin position="21"/>
        <end position="114"/>
    </location>
</feature>
<name>A0A9W9HYY4_9EURO</name>
<dbReference type="EMBL" id="JAPQKO010000005">
    <property type="protein sequence ID" value="KAJ5161543.1"/>
    <property type="molecule type" value="Genomic_DNA"/>
</dbReference>
<evidence type="ECO:0000313" key="4">
    <source>
        <dbReference type="Proteomes" id="UP001146351"/>
    </source>
</evidence>
<protein>
    <submittedName>
        <fullName evidence="3">Uncharacterized protein</fullName>
    </submittedName>
</protein>
<reference evidence="3" key="1">
    <citation type="submission" date="2022-11" db="EMBL/GenBank/DDBJ databases">
        <authorList>
            <person name="Petersen C."/>
        </authorList>
    </citation>
    <scope>NUCLEOTIDE SEQUENCE</scope>
    <source>
        <strain evidence="3">IBT 21917</strain>
    </source>
</reference>
<organism evidence="3 4">
    <name type="scientific">Penicillium capsulatum</name>
    <dbReference type="NCBI Taxonomy" id="69766"/>
    <lineage>
        <taxon>Eukaryota</taxon>
        <taxon>Fungi</taxon>
        <taxon>Dikarya</taxon>
        <taxon>Ascomycota</taxon>
        <taxon>Pezizomycotina</taxon>
        <taxon>Eurotiomycetes</taxon>
        <taxon>Eurotiomycetidae</taxon>
        <taxon>Eurotiales</taxon>
        <taxon>Aspergillaceae</taxon>
        <taxon>Penicillium</taxon>
    </lineage>
</organism>
<dbReference type="OrthoDB" id="4477950at2759"/>
<keyword evidence="4" id="KW-1185">Reference proteome</keyword>
<sequence>MHVTSIVGLCVAALASTAAAVPRFAGPYHGDRISIHVPANGTASHSATASGTRGKMPLATGLSKPKNQTTGGKHHGPNLAHVPNHVKHINHCHELCSLEAQTCTIAVPEDDKFW</sequence>
<dbReference type="Proteomes" id="UP001146351">
    <property type="component" value="Unassembled WGS sequence"/>
</dbReference>
<feature type="region of interest" description="Disordered" evidence="1">
    <location>
        <begin position="41"/>
        <end position="74"/>
    </location>
</feature>
<gene>
    <name evidence="3" type="ORF">N7492_006935</name>
</gene>
<keyword evidence="2" id="KW-0732">Signal</keyword>
<dbReference type="AlphaFoldDB" id="A0A9W9HYY4"/>